<dbReference type="InterPro" id="IPR002300">
    <property type="entry name" value="aa-tRNA-synth_Ia"/>
</dbReference>
<dbReference type="GO" id="GO:0002161">
    <property type="term" value="F:aminoacyl-tRNA deacylase activity"/>
    <property type="evidence" value="ECO:0007669"/>
    <property type="project" value="InterPro"/>
</dbReference>
<dbReference type="FunFam" id="3.10.20.590:FF:000001">
    <property type="entry name" value="Leucine--tRNA ligase"/>
    <property type="match status" value="1"/>
</dbReference>
<dbReference type="InterPro" id="IPR014729">
    <property type="entry name" value="Rossmann-like_a/b/a_fold"/>
</dbReference>
<dbReference type="GO" id="GO:0005524">
    <property type="term" value="F:ATP binding"/>
    <property type="evidence" value="ECO:0007669"/>
    <property type="project" value="UniProtKB-UniRule"/>
</dbReference>
<dbReference type="GO" id="GO:0006429">
    <property type="term" value="P:leucyl-tRNA aminoacylation"/>
    <property type="evidence" value="ECO:0007669"/>
    <property type="project" value="UniProtKB-UniRule"/>
</dbReference>
<dbReference type="SUPFAM" id="SSF50677">
    <property type="entry name" value="ValRS/IleRS/LeuRS editing domain"/>
    <property type="match status" value="1"/>
</dbReference>
<name>A0A918KL12_9PROT</name>
<dbReference type="InterPro" id="IPR015413">
    <property type="entry name" value="Methionyl/Leucyl_tRNA_Synth"/>
</dbReference>
<comment type="similarity">
    <text evidence="1 9 10">Belongs to the class-I aminoacyl-tRNA synthetase family.</text>
</comment>
<dbReference type="GO" id="GO:0004823">
    <property type="term" value="F:leucine-tRNA ligase activity"/>
    <property type="evidence" value="ECO:0007669"/>
    <property type="project" value="UniProtKB-UniRule"/>
</dbReference>
<dbReference type="PANTHER" id="PTHR43740:SF2">
    <property type="entry name" value="LEUCINE--TRNA LIGASE, MITOCHONDRIAL"/>
    <property type="match status" value="1"/>
</dbReference>
<feature type="domain" description="Leucyl-tRNA synthetase editing" evidence="14">
    <location>
        <begin position="228"/>
        <end position="430"/>
    </location>
</feature>
<gene>
    <name evidence="9 15" type="primary">leuS</name>
    <name evidence="15" type="ORF">GCM10011309_16320</name>
</gene>
<dbReference type="RefSeq" id="WP_189584159.1">
    <property type="nucleotide sequence ID" value="NZ_BMYV01000002.1"/>
</dbReference>
<dbReference type="InterPro" id="IPR025709">
    <property type="entry name" value="Leu_tRNA-synth_edit"/>
</dbReference>
<keyword evidence="3 9" id="KW-0436">Ligase</keyword>
<evidence type="ECO:0000313" key="15">
    <source>
        <dbReference type="EMBL" id="GGX67362.1"/>
    </source>
</evidence>
<dbReference type="InterPro" id="IPR001412">
    <property type="entry name" value="aa-tRNA-synth_I_CS"/>
</dbReference>
<evidence type="ECO:0000259" key="12">
    <source>
        <dbReference type="Pfam" id="PF08264"/>
    </source>
</evidence>
<evidence type="ECO:0000256" key="2">
    <source>
        <dbReference type="ARBA" id="ARBA00022490"/>
    </source>
</evidence>
<dbReference type="GO" id="GO:0005829">
    <property type="term" value="C:cytosol"/>
    <property type="evidence" value="ECO:0007669"/>
    <property type="project" value="TreeGrafter"/>
</dbReference>
<sequence>MSENPNAPEKYNAAEVEPRWQSVWKARDVYRAHDDSDKPKFYALEMFPYPSGRIHMGHVRNYAMGDVVARYKKAQGFEVLHPMGWDSFGMPAENAAIATGGHPKDWTYNNIDEMRTPMQRLGFALDWSREFATSDVAYYKEQQRIFLKFWEKGLVYRKTAKVNWDPVDNTVLANEQVIDGKGWRSGAVVEQRDMDQWFYKITNYAEDLLKGLDGLDRWPEKVRTMQANWIGKSEGASIWFGFAENTETSSPKKELFDEALATDQDGGIEVFTTRPDTLFGASFLALSPDHPYSKWLANNLPEAEAFRAECAKIGTSEADIATAPKLGFDTGLRVKHPFVEGATLPVWIANFVLMGYGTGAVFGCPAHDQRDLDFARKYDLPVKAVVLPDGEDAATYDVGTEAYTGEGKLFNSGFLDGLNKSKGIKAAIHKITEMDFGESVTNYRLRDWGVSRQRYWGCPIPVIKCGDCGSVPVPEDQLPVELPYDISFEKPGNPLDHHPTWKSEGVTCPTCGKAAERETDTLDTFGDSSWYFAAFGGSLSADGMDWDAASKWLPVDQYVGGVEHAVLHLLYARFFTRGLIDCGLLDLSHSQFGGEPFAGLFTQGMVTHATYALADESIEKDSWVLPEDVDANDDGTFVHLPTGRPVIKGDIIKMSKSKKNVVDPNEIIQGYGADVARWFVLSDSPPERDVEWTESGVIGAWRFSKKVWNVVSDTTSAEGPLAVASDASGDALELRKLAHRALEKLTAGIEAFRFNTSVAQIYELTNALSKYKGQDAARMEALGILIRAIAPFMPHLAEECWSKVGGEDLVYHAPWPVVDPKMLVDDTITLPLQVNGKRRSELNIPKDMPKDEIEKLALADEAVQRSIGDATVRKIIVVPGRIVNIVAK</sequence>
<dbReference type="SUPFAM" id="SSF47323">
    <property type="entry name" value="Anticodon-binding domain of a subclass of class I aminoacyl-tRNA synthetases"/>
    <property type="match status" value="1"/>
</dbReference>
<dbReference type="InterPro" id="IPR009008">
    <property type="entry name" value="Val/Leu/Ile-tRNA-synth_edit"/>
</dbReference>
<evidence type="ECO:0000256" key="6">
    <source>
        <dbReference type="ARBA" id="ARBA00022917"/>
    </source>
</evidence>
<dbReference type="Gene3D" id="3.10.20.590">
    <property type="match status" value="1"/>
</dbReference>
<feature type="domain" description="Methionyl/Valyl/Leucyl/Isoleucyl-tRNA synthetase anticodon-binding" evidence="12">
    <location>
        <begin position="735"/>
        <end position="851"/>
    </location>
</feature>
<evidence type="ECO:0000256" key="1">
    <source>
        <dbReference type="ARBA" id="ARBA00005594"/>
    </source>
</evidence>
<dbReference type="Proteomes" id="UP000600865">
    <property type="component" value="Unassembled WGS sequence"/>
</dbReference>
<keyword evidence="7 9" id="KW-0030">Aminoacyl-tRNA synthetase</keyword>
<evidence type="ECO:0000256" key="9">
    <source>
        <dbReference type="HAMAP-Rule" id="MF_00049"/>
    </source>
</evidence>
<dbReference type="Pfam" id="PF09334">
    <property type="entry name" value="tRNA-synt_1g"/>
    <property type="match status" value="1"/>
</dbReference>
<feature type="short sequence motif" description="'KMSKS' region" evidence="9">
    <location>
        <begin position="653"/>
        <end position="657"/>
    </location>
</feature>
<evidence type="ECO:0000313" key="16">
    <source>
        <dbReference type="Proteomes" id="UP000600865"/>
    </source>
</evidence>
<dbReference type="CDD" id="cd07958">
    <property type="entry name" value="Anticodon_Ia_Leu_BEm"/>
    <property type="match status" value="1"/>
</dbReference>
<dbReference type="EMBL" id="BMYV01000002">
    <property type="protein sequence ID" value="GGX67362.1"/>
    <property type="molecule type" value="Genomic_DNA"/>
</dbReference>
<dbReference type="PRINTS" id="PR00985">
    <property type="entry name" value="TRNASYNTHLEU"/>
</dbReference>
<dbReference type="Pfam" id="PF13603">
    <property type="entry name" value="tRNA-synt_1_2"/>
    <property type="match status" value="1"/>
</dbReference>
<feature type="domain" description="Aminoacyl-tRNA synthetase class Ia" evidence="11">
    <location>
        <begin position="432"/>
        <end position="563"/>
    </location>
</feature>
<accession>A0A918KL12</accession>
<keyword evidence="4 9" id="KW-0547">Nucleotide-binding</keyword>
<keyword evidence="5 9" id="KW-0067">ATP-binding</keyword>
<dbReference type="HAMAP" id="MF_00049_B">
    <property type="entry name" value="Leu_tRNA_synth_B"/>
    <property type="match status" value="1"/>
</dbReference>
<keyword evidence="2 9" id="KW-0963">Cytoplasm</keyword>
<dbReference type="InterPro" id="IPR002302">
    <property type="entry name" value="Leu-tRNA-ligase"/>
</dbReference>
<dbReference type="Gene3D" id="3.40.50.620">
    <property type="entry name" value="HUPs"/>
    <property type="match status" value="2"/>
</dbReference>
<comment type="catalytic activity">
    <reaction evidence="8 9">
        <text>tRNA(Leu) + L-leucine + ATP = L-leucyl-tRNA(Leu) + AMP + diphosphate</text>
        <dbReference type="Rhea" id="RHEA:11688"/>
        <dbReference type="Rhea" id="RHEA-COMP:9613"/>
        <dbReference type="Rhea" id="RHEA-COMP:9622"/>
        <dbReference type="ChEBI" id="CHEBI:30616"/>
        <dbReference type="ChEBI" id="CHEBI:33019"/>
        <dbReference type="ChEBI" id="CHEBI:57427"/>
        <dbReference type="ChEBI" id="CHEBI:78442"/>
        <dbReference type="ChEBI" id="CHEBI:78494"/>
        <dbReference type="ChEBI" id="CHEBI:456215"/>
        <dbReference type="EC" id="6.1.1.4"/>
    </reaction>
</comment>
<evidence type="ECO:0000256" key="10">
    <source>
        <dbReference type="RuleBase" id="RU363035"/>
    </source>
</evidence>
<evidence type="ECO:0000256" key="3">
    <source>
        <dbReference type="ARBA" id="ARBA00022598"/>
    </source>
</evidence>
<reference evidence="15 16" key="1">
    <citation type="journal article" date="2014" name="Int. J. Syst. Evol. Microbiol.">
        <title>Complete genome sequence of Corynebacterium casei LMG S-19264T (=DSM 44701T), isolated from a smear-ripened cheese.</title>
        <authorList>
            <consortium name="US DOE Joint Genome Institute (JGI-PGF)"/>
            <person name="Walter F."/>
            <person name="Albersmeier A."/>
            <person name="Kalinowski J."/>
            <person name="Ruckert C."/>
        </authorList>
    </citation>
    <scope>NUCLEOTIDE SEQUENCE [LARGE SCALE GENOMIC DNA]</scope>
    <source>
        <strain evidence="15 16">KCTC 23968</strain>
    </source>
</reference>
<dbReference type="Pfam" id="PF00133">
    <property type="entry name" value="tRNA-synt_1"/>
    <property type="match status" value="2"/>
</dbReference>
<protein>
    <recommendedName>
        <fullName evidence="9">Leucine--tRNA ligase</fullName>
        <ecNumber evidence="9">6.1.1.4</ecNumber>
    </recommendedName>
    <alternativeName>
        <fullName evidence="9">Leucyl-tRNA synthetase</fullName>
        <shortName evidence="9">LeuRS</shortName>
    </alternativeName>
</protein>
<evidence type="ECO:0000259" key="14">
    <source>
        <dbReference type="Pfam" id="PF13603"/>
    </source>
</evidence>
<evidence type="ECO:0000256" key="4">
    <source>
        <dbReference type="ARBA" id="ARBA00022741"/>
    </source>
</evidence>
<keyword evidence="16" id="KW-1185">Reference proteome</keyword>
<dbReference type="NCBIfam" id="TIGR00396">
    <property type="entry name" value="leuS_bact"/>
    <property type="match status" value="1"/>
</dbReference>
<evidence type="ECO:0000256" key="8">
    <source>
        <dbReference type="ARBA" id="ARBA00047469"/>
    </source>
</evidence>
<dbReference type="EC" id="6.1.1.4" evidence="9"/>
<feature type="binding site" evidence="9">
    <location>
        <position position="656"/>
    </location>
    <ligand>
        <name>ATP</name>
        <dbReference type="ChEBI" id="CHEBI:30616"/>
    </ligand>
</feature>
<feature type="domain" description="Methionyl/Leucyl tRNA synthetase" evidence="13">
    <location>
        <begin position="47"/>
        <end position="177"/>
    </location>
</feature>
<comment type="caution">
    <text evidence="15">The sequence shown here is derived from an EMBL/GenBank/DDBJ whole genome shotgun (WGS) entry which is preliminary data.</text>
</comment>
<comment type="subcellular location">
    <subcellularLocation>
        <location evidence="9">Cytoplasm</location>
    </subcellularLocation>
</comment>
<dbReference type="Gene3D" id="1.10.730.10">
    <property type="entry name" value="Isoleucyl-tRNA Synthetase, Domain 1"/>
    <property type="match status" value="1"/>
</dbReference>
<evidence type="ECO:0000259" key="11">
    <source>
        <dbReference type="Pfam" id="PF00133"/>
    </source>
</evidence>
<dbReference type="CDD" id="cd00812">
    <property type="entry name" value="LeuRS_core"/>
    <property type="match status" value="1"/>
</dbReference>
<proteinExistence type="inferred from homology"/>
<dbReference type="PROSITE" id="PS00178">
    <property type="entry name" value="AA_TRNA_LIGASE_I"/>
    <property type="match status" value="1"/>
</dbReference>
<feature type="short sequence motif" description="'HIGH' region" evidence="9">
    <location>
        <begin position="48"/>
        <end position="58"/>
    </location>
</feature>
<organism evidence="15 16">
    <name type="scientific">Litorimonas cladophorae</name>
    <dbReference type="NCBI Taxonomy" id="1220491"/>
    <lineage>
        <taxon>Bacteria</taxon>
        <taxon>Pseudomonadati</taxon>
        <taxon>Pseudomonadota</taxon>
        <taxon>Alphaproteobacteria</taxon>
        <taxon>Maricaulales</taxon>
        <taxon>Robiginitomaculaceae</taxon>
    </lineage>
</organism>
<evidence type="ECO:0000259" key="13">
    <source>
        <dbReference type="Pfam" id="PF09334"/>
    </source>
</evidence>
<dbReference type="InterPro" id="IPR009080">
    <property type="entry name" value="tRNAsynth_Ia_anticodon-bd"/>
</dbReference>
<evidence type="ECO:0000256" key="7">
    <source>
        <dbReference type="ARBA" id="ARBA00023146"/>
    </source>
</evidence>
<dbReference type="FunFam" id="1.10.730.10:FF:000002">
    <property type="entry name" value="Leucine--tRNA ligase"/>
    <property type="match status" value="1"/>
</dbReference>
<evidence type="ECO:0000256" key="5">
    <source>
        <dbReference type="ARBA" id="ARBA00022840"/>
    </source>
</evidence>
<dbReference type="Gene3D" id="2.20.28.290">
    <property type="match status" value="1"/>
</dbReference>
<dbReference type="SUPFAM" id="SSF52374">
    <property type="entry name" value="Nucleotidylyl transferase"/>
    <property type="match status" value="1"/>
</dbReference>
<dbReference type="Gene3D" id="3.90.740.10">
    <property type="entry name" value="Valyl/Leucyl/Isoleucyl-tRNA synthetase, editing domain"/>
    <property type="match status" value="1"/>
</dbReference>
<dbReference type="PANTHER" id="PTHR43740">
    <property type="entry name" value="LEUCYL-TRNA SYNTHETASE"/>
    <property type="match status" value="1"/>
</dbReference>
<dbReference type="Pfam" id="PF08264">
    <property type="entry name" value="Anticodon_1"/>
    <property type="match status" value="1"/>
</dbReference>
<feature type="domain" description="Aminoacyl-tRNA synthetase class Ia" evidence="11">
    <location>
        <begin position="652"/>
        <end position="692"/>
    </location>
</feature>
<keyword evidence="6 9" id="KW-0648">Protein biosynthesis</keyword>
<dbReference type="AlphaFoldDB" id="A0A918KL12"/>
<dbReference type="InterPro" id="IPR013155">
    <property type="entry name" value="M/V/L/I-tRNA-synth_anticd-bd"/>
</dbReference>